<dbReference type="PROSITE" id="PS00028">
    <property type="entry name" value="ZINC_FINGER_C2H2_1"/>
    <property type="match status" value="1"/>
</dbReference>
<dbReference type="OrthoDB" id="654211at2759"/>
<keyword evidence="4 7" id="KW-0863">Zinc-finger</keyword>
<keyword evidence="3" id="KW-0677">Repeat</keyword>
<dbReference type="InterPro" id="IPR013087">
    <property type="entry name" value="Znf_C2H2_type"/>
</dbReference>
<dbReference type="Pfam" id="PF04082">
    <property type="entry name" value="Fungal_trans"/>
    <property type="match status" value="1"/>
</dbReference>
<evidence type="ECO:0000256" key="5">
    <source>
        <dbReference type="ARBA" id="ARBA00022833"/>
    </source>
</evidence>
<dbReference type="Gene3D" id="3.30.160.60">
    <property type="entry name" value="Classic Zinc Finger"/>
    <property type="match status" value="2"/>
</dbReference>
<evidence type="ECO:0000256" key="1">
    <source>
        <dbReference type="ARBA" id="ARBA00004123"/>
    </source>
</evidence>
<name>A0A0P7BA37_9HYPO</name>
<dbReference type="AlphaFoldDB" id="A0A0P7BA37"/>
<dbReference type="GO" id="GO:0000981">
    <property type="term" value="F:DNA-binding transcription factor activity, RNA polymerase II-specific"/>
    <property type="evidence" value="ECO:0007669"/>
    <property type="project" value="InterPro"/>
</dbReference>
<dbReference type="GO" id="GO:0008270">
    <property type="term" value="F:zinc ion binding"/>
    <property type="evidence" value="ECO:0007669"/>
    <property type="project" value="UniProtKB-KW"/>
</dbReference>
<evidence type="ECO:0000313" key="10">
    <source>
        <dbReference type="EMBL" id="KPM42557.1"/>
    </source>
</evidence>
<dbReference type="CDD" id="cd12148">
    <property type="entry name" value="fungal_TF_MHR"/>
    <property type="match status" value="1"/>
</dbReference>
<evidence type="ECO:0000256" key="4">
    <source>
        <dbReference type="ARBA" id="ARBA00022771"/>
    </source>
</evidence>
<dbReference type="GO" id="GO:0000978">
    <property type="term" value="F:RNA polymerase II cis-regulatory region sequence-specific DNA binding"/>
    <property type="evidence" value="ECO:0007669"/>
    <property type="project" value="InterPro"/>
</dbReference>
<gene>
    <name evidence="10" type="ORF">AK830_g4010</name>
</gene>
<evidence type="ECO:0000256" key="8">
    <source>
        <dbReference type="SAM" id="MobiDB-lite"/>
    </source>
</evidence>
<feature type="region of interest" description="Disordered" evidence="8">
    <location>
        <begin position="1"/>
        <end position="23"/>
    </location>
</feature>
<dbReference type="GO" id="GO:0000785">
    <property type="term" value="C:chromatin"/>
    <property type="evidence" value="ECO:0007669"/>
    <property type="project" value="TreeGrafter"/>
</dbReference>
<feature type="region of interest" description="Disordered" evidence="8">
    <location>
        <begin position="205"/>
        <end position="239"/>
    </location>
</feature>
<dbReference type="SMART" id="SM00355">
    <property type="entry name" value="ZnF_C2H2"/>
    <property type="match status" value="2"/>
</dbReference>
<dbReference type="STRING" id="78410.A0A0P7BA37"/>
<dbReference type="InterPro" id="IPR007219">
    <property type="entry name" value="XnlR_reg_dom"/>
</dbReference>
<evidence type="ECO:0000313" key="11">
    <source>
        <dbReference type="Proteomes" id="UP000050424"/>
    </source>
</evidence>
<comment type="caution">
    <text evidence="10">The sequence shown here is derived from an EMBL/GenBank/DDBJ whole genome shotgun (WGS) entry which is preliminary data.</text>
</comment>
<dbReference type="GO" id="GO:0006351">
    <property type="term" value="P:DNA-templated transcription"/>
    <property type="evidence" value="ECO:0007669"/>
    <property type="project" value="InterPro"/>
</dbReference>
<keyword evidence="6" id="KW-0539">Nucleus</keyword>
<dbReference type="PANTHER" id="PTHR40626">
    <property type="entry name" value="MIP31509P"/>
    <property type="match status" value="1"/>
</dbReference>
<dbReference type="Pfam" id="PF00096">
    <property type="entry name" value="zf-C2H2"/>
    <property type="match status" value="1"/>
</dbReference>
<accession>A0A0P7BA37</accession>
<feature type="domain" description="C2H2-type" evidence="9">
    <location>
        <begin position="52"/>
        <end position="80"/>
    </location>
</feature>
<protein>
    <recommendedName>
        <fullName evidence="9">C2H2-type domain-containing protein</fullName>
    </recommendedName>
</protein>
<dbReference type="InterPro" id="IPR051059">
    <property type="entry name" value="VerF-like"/>
</dbReference>
<feature type="domain" description="C2H2-type" evidence="9">
    <location>
        <begin position="24"/>
        <end position="51"/>
    </location>
</feature>
<dbReference type="GO" id="GO:0005634">
    <property type="term" value="C:nucleus"/>
    <property type="evidence" value="ECO:0007669"/>
    <property type="project" value="UniProtKB-SubCell"/>
</dbReference>
<evidence type="ECO:0000256" key="6">
    <source>
        <dbReference type="ARBA" id="ARBA00023242"/>
    </source>
</evidence>
<reference evidence="10 11" key="1">
    <citation type="submission" date="2015-09" db="EMBL/GenBank/DDBJ databases">
        <title>Draft genome of a European isolate of the apple canker pathogen Neonectria ditissima.</title>
        <authorList>
            <person name="Gomez-Cortecero A."/>
            <person name="Harrison R.J."/>
            <person name="Armitage A.D."/>
        </authorList>
    </citation>
    <scope>NUCLEOTIDE SEQUENCE [LARGE SCALE GENOMIC DNA]</scope>
    <source>
        <strain evidence="10 11">R09/05</strain>
    </source>
</reference>
<proteinExistence type="predicted"/>
<evidence type="ECO:0000256" key="2">
    <source>
        <dbReference type="ARBA" id="ARBA00022723"/>
    </source>
</evidence>
<evidence type="ECO:0000259" key="9">
    <source>
        <dbReference type="PROSITE" id="PS50157"/>
    </source>
</evidence>
<evidence type="ECO:0000256" key="3">
    <source>
        <dbReference type="ARBA" id="ARBA00022737"/>
    </source>
</evidence>
<evidence type="ECO:0000256" key="7">
    <source>
        <dbReference type="PROSITE-ProRule" id="PRU00042"/>
    </source>
</evidence>
<keyword evidence="5" id="KW-0862">Zinc</keyword>
<dbReference type="Proteomes" id="UP000050424">
    <property type="component" value="Unassembled WGS sequence"/>
</dbReference>
<dbReference type="SUPFAM" id="SSF57667">
    <property type="entry name" value="beta-beta-alpha zinc fingers"/>
    <property type="match status" value="1"/>
</dbReference>
<organism evidence="10 11">
    <name type="scientific">Neonectria ditissima</name>
    <dbReference type="NCBI Taxonomy" id="78410"/>
    <lineage>
        <taxon>Eukaryota</taxon>
        <taxon>Fungi</taxon>
        <taxon>Dikarya</taxon>
        <taxon>Ascomycota</taxon>
        <taxon>Pezizomycotina</taxon>
        <taxon>Sordariomycetes</taxon>
        <taxon>Hypocreomycetidae</taxon>
        <taxon>Hypocreales</taxon>
        <taxon>Nectriaceae</taxon>
        <taxon>Neonectria</taxon>
    </lineage>
</organism>
<keyword evidence="2" id="KW-0479">Metal-binding</keyword>
<keyword evidence="11" id="KW-1185">Reference proteome</keyword>
<comment type="subcellular location">
    <subcellularLocation>
        <location evidence="1">Nucleus</location>
    </subcellularLocation>
</comment>
<dbReference type="InterPro" id="IPR036236">
    <property type="entry name" value="Znf_C2H2_sf"/>
</dbReference>
<sequence length="807" mass="90557">MLAAETESGDVQPPQRRRRRGVPHVCSHCARSFKRSEHLERHVRTHTKEKPFLCRCGAAFTRRDLLTRHQRITFHEGEVVNPVVSHRPGEPDLAVAAAAESLSSLSGLSAPPWPQPPSSATVYVDVGQRGIVPQAMSANACHPSLMAPQMLDQVAQDMTGLDQFREFADFLDGVGLPAEWSPYLENPERAESDAGDQVTGQLETSVVHPQSGPVTRPGTPFSSWLPSAPEKDKITGPDPRVQEFSPPLFKITDEQRVRLTQSLEVFRGALDPDFRLPSRHALTRYVTSYFEGFHTHLVFIHVHTWRVLDSPLELVLSIAALGAQYCLEHRNSERLFHAGKAVLIERLFHERGKFGPKTASLLNMQTGSPNRPIQVNGSAMNGMSSLDCGLWEPIEIVRALINLMGYATWEPKESLLQEAFTLQSLLAQVVRDIGLEEEEEPESISDLASLHTAWLAWVRQESVRRAKLTAFSFIHIHSVAYNAYPALRSNEIHLRLPCSTKEWKAPSAVQWQSARREVRKQQLHFQDALGLLLRNVDCAVALDPIPTPLGNYVLLHGLLQRIYIVRDLSLPIMDRSASLPSEEVDKLERGLRSWTTSWQQAPESSLNPNNENGPIPFTSSSLLGLAYVRIYLNLGPYRQLETRDPVRIAKAMLKCPDVERSDGVISALLYATHALSIPVRLGVDRVARSQAFFWSVRHSLSALECAVLLSKWLGSLQVSVKAAPLTGSEDRILHWVRCIVEEAYAVVDFDEEEEAGLRLDPQGLSFAVLKIWVHFFKRNTQWPFINLLGAGLEKYRDQLIRNAQQRP</sequence>
<dbReference type="FunFam" id="3.30.160.60:FF:002343">
    <property type="entry name" value="Zinc finger protein 33A"/>
    <property type="match status" value="1"/>
</dbReference>
<dbReference type="EMBL" id="LKCW01000046">
    <property type="protein sequence ID" value="KPM42557.1"/>
    <property type="molecule type" value="Genomic_DNA"/>
</dbReference>
<dbReference type="PANTHER" id="PTHR40626:SF10">
    <property type="entry name" value="C2H2-TYPE DOMAIN-CONTAINING PROTEIN"/>
    <property type="match status" value="1"/>
</dbReference>
<dbReference type="PROSITE" id="PS50157">
    <property type="entry name" value="ZINC_FINGER_C2H2_2"/>
    <property type="match status" value="2"/>
</dbReference>